<protein>
    <submittedName>
        <fullName evidence="1">Uncharacterized protein</fullName>
    </submittedName>
</protein>
<proteinExistence type="predicted"/>
<reference evidence="1" key="1">
    <citation type="submission" date="2018-02" db="EMBL/GenBank/DDBJ databases">
        <title>Rhizophora mucronata_Transcriptome.</title>
        <authorList>
            <person name="Meera S.P."/>
            <person name="Sreeshan A."/>
            <person name="Augustine A."/>
        </authorList>
    </citation>
    <scope>NUCLEOTIDE SEQUENCE</scope>
    <source>
        <tissue evidence="1">Leaf</tissue>
    </source>
</reference>
<dbReference type="EMBL" id="GGEC01089161">
    <property type="protein sequence ID" value="MBX69645.1"/>
    <property type="molecule type" value="Transcribed_RNA"/>
</dbReference>
<name>A0A2P2QRT6_RHIMU</name>
<dbReference type="AlphaFoldDB" id="A0A2P2QRT6"/>
<organism evidence="1">
    <name type="scientific">Rhizophora mucronata</name>
    <name type="common">Asiatic mangrove</name>
    <dbReference type="NCBI Taxonomy" id="61149"/>
    <lineage>
        <taxon>Eukaryota</taxon>
        <taxon>Viridiplantae</taxon>
        <taxon>Streptophyta</taxon>
        <taxon>Embryophyta</taxon>
        <taxon>Tracheophyta</taxon>
        <taxon>Spermatophyta</taxon>
        <taxon>Magnoliopsida</taxon>
        <taxon>eudicotyledons</taxon>
        <taxon>Gunneridae</taxon>
        <taxon>Pentapetalae</taxon>
        <taxon>rosids</taxon>
        <taxon>fabids</taxon>
        <taxon>Malpighiales</taxon>
        <taxon>Rhizophoraceae</taxon>
        <taxon>Rhizophora</taxon>
    </lineage>
</organism>
<accession>A0A2P2QRT6</accession>
<sequence length="32" mass="3743">MRKSSKLPKLNDFARISYLLLLDNILTQNVHT</sequence>
<evidence type="ECO:0000313" key="1">
    <source>
        <dbReference type="EMBL" id="MBX69645.1"/>
    </source>
</evidence>